<keyword evidence="3" id="KW-0540">Nuclease</keyword>
<evidence type="ECO:0000313" key="10">
    <source>
        <dbReference type="Proteomes" id="UP000070412"/>
    </source>
</evidence>
<keyword evidence="6" id="KW-0539">Nucleus</keyword>
<evidence type="ECO:0000313" key="9">
    <source>
        <dbReference type="EnsemblMetazoa" id="KAF7492094.1"/>
    </source>
</evidence>
<dbReference type="PANTHER" id="PTHR12801:SF115">
    <property type="entry name" value="FI18136P1-RELATED"/>
    <property type="match status" value="1"/>
</dbReference>
<dbReference type="InterPro" id="IPR034922">
    <property type="entry name" value="REX1-like_exo"/>
</dbReference>
<sequence>MFPIPSAFKQILCPNKRNNQRCLRTYCIFNHDETCLDLRSIDSTLKSNSNNQSDEISSNYFVDLKPEYLKEHYSVEYGSFPSYSSTNQTEDCISNDLDPVHRLSKSTMKQSSTITSANSLENFNFDKRMAVAIETKTPVIPKNQAITKQKSDSCIGIKSQRNESKKKEISRERKSFNLFDVKKDNQKQSLGIESKSQIDFASRKNLVINDKKNDEYIDFTMKKIRIAHQSTNQNLKPVDLKKLQKPSPFSKKALQQQLLERYEKSYLKVNNSFKQSDQSSDKFGSISTTKTSIHRTSTTIVPKYPSMYKDSKHSNQICDKKTTISSIESNEPNGLNDAKYKMIKSIMIESNEIKARLDDHSATILSMTQKTLHPIDSESNKIPRSLRIKYLNKIYQELVCVAKGSKFSSEELARGAISIEFELMKKSKEMLCLYKSFSTSKICSIRSLETTLKQSIAKSKTNDNISENNNIKILPKKAKKTYQNLSPKELFNILRKLTIPKNEISRYGFPSADPKQSDLAVWNHDAKDKLKIVPYNEENLITCDRCFKTYRNPQRPEDNTCVYHSGHAYNQRIAGNIERQYNCCMSGPDSIGCKTANVHVSYGKQFLETYKGYVSTVSNPKKEPVIYALDCEMPSNKIIDFNTQFSGLTEENFKNVNENLVDIQQELLKIITAESILIGHSLDSDFKAMKLFHTNVIDTAHLYPHKRGLPYKRSLKNLAAIFLKKIIQDSESGHDSLEDARAALDLVKLKLQDEINKHIF</sequence>
<comment type="subcellular location">
    <subcellularLocation>
        <location evidence="1">Nucleus</location>
    </subcellularLocation>
</comment>
<evidence type="ECO:0000256" key="4">
    <source>
        <dbReference type="ARBA" id="ARBA00022801"/>
    </source>
</evidence>
<dbReference type="Proteomes" id="UP000070412">
    <property type="component" value="Unassembled WGS sequence"/>
</dbReference>
<dbReference type="InterPro" id="IPR013520">
    <property type="entry name" value="Ribonucl_H"/>
</dbReference>
<reference evidence="9" key="3">
    <citation type="submission" date="2022-06" db="UniProtKB">
        <authorList>
            <consortium name="EnsemblMetazoa"/>
        </authorList>
    </citation>
    <scope>IDENTIFICATION</scope>
</reference>
<evidence type="ECO:0000256" key="2">
    <source>
        <dbReference type="ARBA" id="ARBA00006357"/>
    </source>
</evidence>
<dbReference type="GO" id="GO:0003676">
    <property type="term" value="F:nucleic acid binding"/>
    <property type="evidence" value="ECO:0007669"/>
    <property type="project" value="InterPro"/>
</dbReference>
<protein>
    <submittedName>
        <fullName evidence="8">Putative exonuclease GOR</fullName>
    </submittedName>
</protein>
<dbReference type="EnsemblMetazoa" id="SSS_7217s_mrna">
    <property type="protein sequence ID" value="KAF7492094.1"/>
    <property type="gene ID" value="SSS_7217"/>
</dbReference>
<dbReference type="GO" id="GO:0004527">
    <property type="term" value="F:exonuclease activity"/>
    <property type="evidence" value="ECO:0007669"/>
    <property type="project" value="UniProtKB-KW"/>
</dbReference>
<reference evidence="8" key="2">
    <citation type="submission" date="2020-01" db="EMBL/GenBank/DDBJ databases">
        <authorList>
            <person name="Korhonen P.K.K."/>
            <person name="Guangxu M.G."/>
            <person name="Wang T.W."/>
            <person name="Stroehlein A.J.S."/>
            <person name="Young N.D."/>
            <person name="Ang C.-S.A."/>
            <person name="Fernando D.W.F."/>
            <person name="Lu H.L."/>
            <person name="Taylor S.T."/>
            <person name="Ehtesham M.E.M."/>
            <person name="Najaraj S.H.N."/>
            <person name="Harsha G.H.G."/>
            <person name="Madugundu A.M."/>
            <person name="Renuse S.R."/>
            <person name="Holt D.H."/>
            <person name="Pandey A.P."/>
            <person name="Papenfuss A.P."/>
            <person name="Gasser R.B.G."/>
            <person name="Fischer K.F."/>
        </authorList>
    </citation>
    <scope>NUCLEOTIDE SEQUENCE</scope>
    <source>
        <strain evidence="8">SSS_KF_BRIS2020</strain>
    </source>
</reference>
<keyword evidence="5 8" id="KW-0269">Exonuclease</keyword>
<evidence type="ECO:0000256" key="3">
    <source>
        <dbReference type="ARBA" id="ARBA00022722"/>
    </source>
</evidence>
<dbReference type="SUPFAM" id="SSF53098">
    <property type="entry name" value="Ribonuclease H-like"/>
    <property type="match status" value="1"/>
</dbReference>
<dbReference type="OrthoDB" id="6482108at2759"/>
<accession>A0A834R987</accession>
<dbReference type="Pfam" id="PF00929">
    <property type="entry name" value="RNase_T"/>
    <property type="match status" value="1"/>
</dbReference>
<dbReference type="InterPro" id="IPR047021">
    <property type="entry name" value="REXO1/3/4-like"/>
</dbReference>
<comment type="similarity">
    <text evidence="2">Belongs to the REXO1/REXO3 family.</text>
</comment>
<dbReference type="InterPro" id="IPR012337">
    <property type="entry name" value="RNaseH-like_sf"/>
</dbReference>
<proteinExistence type="inferred from homology"/>
<organism evidence="8">
    <name type="scientific">Sarcoptes scabiei</name>
    <name type="common">Itch mite</name>
    <name type="synonym">Acarus scabiei</name>
    <dbReference type="NCBI Taxonomy" id="52283"/>
    <lineage>
        <taxon>Eukaryota</taxon>
        <taxon>Metazoa</taxon>
        <taxon>Ecdysozoa</taxon>
        <taxon>Arthropoda</taxon>
        <taxon>Chelicerata</taxon>
        <taxon>Arachnida</taxon>
        <taxon>Acari</taxon>
        <taxon>Acariformes</taxon>
        <taxon>Sarcoptiformes</taxon>
        <taxon>Astigmata</taxon>
        <taxon>Psoroptidia</taxon>
        <taxon>Sarcoptoidea</taxon>
        <taxon>Sarcoptidae</taxon>
        <taxon>Sarcoptinae</taxon>
        <taxon>Sarcoptes</taxon>
    </lineage>
</organism>
<keyword evidence="4" id="KW-0378">Hydrolase</keyword>
<evidence type="ECO:0000256" key="6">
    <source>
        <dbReference type="ARBA" id="ARBA00023242"/>
    </source>
</evidence>
<evidence type="ECO:0000256" key="5">
    <source>
        <dbReference type="ARBA" id="ARBA00022839"/>
    </source>
</evidence>
<name>A0A834R987_SARSC</name>
<keyword evidence="10" id="KW-1185">Reference proteome</keyword>
<dbReference type="AlphaFoldDB" id="A0A834R987"/>
<evidence type="ECO:0000259" key="7">
    <source>
        <dbReference type="SMART" id="SM00479"/>
    </source>
</evidence>
<dbReference type="EMBL" id="WVUK01000057">
    <property type="protein sequence ID" value="KAF7492094.1"/>
    <property type="molecule type" value="Genomic_DNA"/>
</dbReference>
<evidence type="ECO:0000313" key="8">
    <source>
        <dbReference type="EMBL" id="KAF7492094.1"/>
    </source>
</evidence>
<reference evidence="10" key="1">
    <citation type="journal article" date="2020" name="PLoS Negl. Trop. Dis.">
        <title>High-quality nuclear genome for Sarcoptes scabiei-A critical resource for a neglected parasite.</title>
        <authorList>
            <person name="Korhonen P.K."/>
            <person name="Gasser R.B."/>
            <person name="Ma G."/>
            <person name="Wang T."/>
            <person name="Stroehlein A.J."/>
            <person name="Young N.D."/>
            <person name="Ang C.S."/>
            <person name="Fernando D.D."/>
            <person name="Lu H.C."/>
            <person name="Taylor S."/>
            <person name="Reynolds S.L."/>
            <person name="Mofiz E."/>
            <person name="Najaraj S.H."/>
            <person name="Gowda H."/>
            <person name="Madugundu A."/>
            <person name="Renuse S."/>
            <person name="Holt D."/>
            <person name="Pandey A."/>
            <person name="Papenfuss A.T."/>
            <person name="Fischer K."/>
        </authorList>
    </citation>
    <scope>NUCLEOTIDE SEQUENCE [LARGE SCALE GENOMIC DNA]</scope>
</reference>
<dbReference type="CDD" id="cd06145">
    <property type="entry name" value="REX1_like"/>
    <property type="match status" value="1"/>
</dbReference>
<dbReference type="PANTHER" id="PTHR12801">
    <property type="entry name" value="RNA EXONUCLEASE REXO1 / RECO3 FAMILY MEMBER-RELATED"/>
    <property type="match status" value="1"/>
</dbReference>
<dbReference type="InterPro" id="IPR036397">
    <property type="entry name" value="RNaseH_sf"/>
</dbReference>
<gene>
    <name evidence="8" type="ORF">SSS_7217</name>
</gene>
<dbReference type="SMART" id="SM00479">
    <property type="entry name" value="EXOIII"/>
    <property type="match status" value="1"/>
</dbReference>
<dbReference type="GO" id="GO:0005634">
    <property type="term" value="C:nucleus"/>
    <property type="evidence" value="ECO:0007669"/>
    <property type="project" value="UniProtKB-SubCell"/>
</dbReference>
<dbReference type="Gene3D" id="3.30.420.10">
    <property type="entry name" value="Ribonuclease H-like superfamily/Ribonuclease H"/>
    <property type="match status" value="1"/>
</dbReference>
<feature type="domain" description="Exonuclease" evidence="7">
    <location>
        <begin position="625"/>
        <end position="756"/>
    </location>
</feature>
<evidence type="ECO:0000256" key="1">
    <source>
        <dbReference type="ARBA" id="ARBA00004123"/>
    </source>
</evidence>